<proteinExistence type="inferred from homology"/>
<comment type="caution">
    <text evidence="10">Lacks conserved residue(s) required for the propagation of feature annotation.</text>
</comment>
<dbReference type="AlphaFoldDB" id="A0A9Q1LZG7"/>
<dbReference type="InterPro" id="IPR053952">
    <property type="entry name" value="K_trans_C"/>
</dbReference>
<evidence type="ECO:0000313" key="13">
    <source>
        <dbReference type="EMBL" id="KAJ8547588.1"/>
    </source>
</evidence>
<feature type="transmembrane region" description="Helical" evidence="10">
    <location>
        <begin position="384"/>
        <end position="404"/>
    </location>
</feature>
<comment type="function">
    <text evidence="10">Potassium transporter.</text>
</comment>
<feature type="transmembrane region" description="Helical" evidence="10">
    <location>
        <begin position="236"/>
        <end position="255"/>
    </location>
</feature>
<feature type="transmembrane region" description="Helical" evidence="10">
    <location>
        <begin position="495"/>
        <end position="515"/>
    </location>
</feature>
<evidence type="ECO:0000256" key="9">
    <source>
        <dbReference type="ARBA" id="ARBA00023136"/>
    </source>
</evidence>
<evidence type="ECO:0000256" key="8">
    <source>
        <dbReference type="ARBA" id="ARBA00023065"/>
    </source>
</evidence>
<dbReference type="GO" id="GO:0015079">
    <property type="term" value="F:potassium ion transmembrane transporter activity"/>
    <property type="evidence" value="ECO:0007669"/>
    <property type="project" value="UniProtKB-UniRule"/>
</dbReference>
<feature type="transmembrane region" description="Helical" evidence="10">
    <location>
        <begin position="466"/>
        <end position="488"/>
    </location>
</feature>
<evidence type="ECO:0000259" key="12">
    <source>
        <dbReference type="Pfam" id="PF22776"/>
    </source>
</evidence>
<comment type="similarity">
    <text evidence="2 10">Belongs to the HAK/KUP transporter (TC 2.A.72.3) family.</text>
</comment>
<comment type="subcellular location">
    <subcellularLocation>
        <location evidence="1">Cell membrane</location>
        <topology evidence="1">Multi-pass membrane protein</topology>
    </subcellularLocation>
    <subcellularLocation>
        <location evidence="10">Membrane</location>
        <topology evidence="10">Multi-pass membrane protein</topology>
    </subcellularLocation>
</comment>
<dbReference type="Proteomes" id="UP001152561">
    <property type="component" value="Unassembled WGS sequence"/>
</dbReference>
<gene>
    <name evidence="13" type="ORF">K7X08_011174</name>
</gene>
<feature type="transmembrane region" description="Helical" evidence="10">
    <location>
        <begin position="521"/>
        <end position="541"/>
    </location>
</feature>
<keyword evidence="7 10" id="KW-1133">Transmembrane helix</keyword>
<evidence type="ECO:0000256" key="4">
    <source>
        <dbReference type="ARBA" id="ARBA00022538"/>
    </source>
</evidence>
<feature type="domain" description="K+ potassium transporter integral membrane" evidence="11">
    <location>
        <begin position="73"/>
        <end position="559"/>
    </location>
</feature>
<accession>A0A9Q1LZG7</accession>
<evidence type="ECO:0000256" key="10">
    <source>
        <dbReference type="RuleBase" id="RU321113"/>
    </source>
</evidence>
<keyword evidence="8 10" id="KW-0406">Ion transport</keyword>
<feature type="transmembrane region" description="Helical" evidence="10">
    <location>
        <begin position="267"/>
        <end position="287"/>
    </location>
</feature>
<dbReference type="PANTHER" id="PTHR30540:SF106">
    <property type="entry name" value="POTASSIUM TRANSPORTER 26"/>
    <property type="match status" value="1"/>
</dbReference>
<dbReference type="GO" id="GO:0005886">
    <property type="term" value="C:plasma membrane"/>
    <property type="evidence" value="ECO:0007669"/>
    <property type="project" value="UniProtKB-SubCell"/>
</dbReference>
<evidence type="ECO:0000256" key="1">
    <source>
        <dbReference type="ARBA" id="ARBA00004651"/>
    </source>
</evidence>
<dbReference type="InterPro" id="IPR003855">
    <property type="entry name" value="K+_transporter"/>
</dbReference>
<name>A0A9Q1LZG7_9SOLA</name>
<sequence>MEDVKSNNISINNYDIESRSDLGHSNRVDLCNNSRRVVPEPVPTMEPYMKFIQTYQSPLTKAKEYPAVQTLLLAYQSLGVVYGDLGTSPVNVFSSTRLTNLTEDDLLGTFSLIFWTLTLLVLVKYVFIVLHANDHGEGGTFALYSYLCRHINFRSKLTSHNVRMESDESMADYSQDSGSPLRSKTKKFLERSSAAQNFLTFVVLLGTCMVIGDGALTPATCVLSALQGIQSVSSKITQDHVVFMSVIMLIALFMFQRCGTSKVSFCFTPVMLLWFATNVSVGIYNMFEYYPSVLKAISPHHIVKFVSRNGKTAWNLLGAVFLSITGAEAMFADLGHFNKRAIQLAFSFVVYPSLVLSYAGETAYLLRYPENINNAYYSSLPKPVYWPMFVISTLAAIVASQSMISATFSIVKQSLALGCFPRVNIIHTSSKHEGQIYSPEVNYILMILCVTLVLGFKGGVELANAYGVVVIWVMIITTFLTALVMLIIWKTNIILILAFFLPYIIIEGCFMTSLLNKIPQGGWVPFAISAFLLTIMLSWTYGRSKKNEYEADRKMSLPDLDEMLSSYSTYRASGICFFFTDLANGIPPIIQHYIQHTNSVREILVIVTVRTLPIKTVLLEERYNVGKLGVVGVYRCLILFGYKDSQSLEGDDFVTLMIAKLQDQAESTSEKQKIDAAADRGPVFVLGRTILKANKGWFARFTIEYLYRFLQKNSRAAISALQIPPDKTLQVGMLYEI</sequence>
<evidence type="ECO:0000256" key="6">
    <source>
        <dbReference type="ARBA" id="ARBA00022958"/>
    </source>
</evidence>
<evidence type="ECO:0000259" key="11">
    <source>
        <dbReference type="Pfam" id="PF02705"/>
    </source>
</evidence>
<dbReference type="NCBIfam" id="TIGR00794">
    <property type="entry name" value="kup"/>
    <property type="match status" value="1"/>
</dbReference>
<keyword evidence="14" id="KW-1185">Reference proteome</keyword>
<evidence type="ECO:0000256" key="5">
    <source>
        <dbReference type="ARBA" id="ARBA00022692"/>
    </source>
</evidence>
<dbReference type="Pfam" id="PF22776">
    <property type="entry name" value="K_trans_C"/>
    <property type="match status" value="1"/>
</dbReference>
<evidence type="ECO:0000313" key="14">
    <source>
        <dbReference type="Proteomes" id="UP001152561"/>
    </source>
</evidence>
<dbReference type="PANTHER" id="PTHR30540">
    <property type="entry name" value="OSMOTIC STRESS POTASSIUM TRANSPORTER"/>
    <property type="match status" value="1"/>
</dbReference>
<feature type="transmembrane region" description="Helical" evidence="10">
    <location>
        <begin position="313"/>
        <end position="332"/>
    </location>
</feature>
<dbReference type="EMBL" id="JAJAGQ010000012">
    <property type="protein sequence ID" value="KAJ8547588.1"/>
    <property type="molecule type" value="Genomic_DNA"/>
</dbReference>
<feature type="transmembrane region" description="Helical" evidence="10">
    <location>
        <begin position="441"/>
        <end position="460"/>
    </location>
</feature>
<feature type="domain" description="K+ potassium transporter C-terminal" evidence="12">
    <location>
        <begin position="573"/>
        <end position="737"/>
    </location>
</feature>
<keyword evidence="6 10" id="KW-0630">Potassium</keyword>
<dbReference type="OrthoDB" id="504708at2759"/>
<keyword evidence="9 10" id="KW-0472">Membrane</keyword>
<evidence type="ECO:0000256" key="7">
    <source>
        <dbReference type="ARBA" id="ARBA00022989"/>
    </source>
</evidence>
<feature type="transmembrane region" description="Helical" evidence="10">
    <location>
        <begin position="106"/>
        <end position="127"/>
    </location>
</feature>
<organism evidence="13 14">
    <name type="scientific">Anisodus acutangulus</name>
    <dbReference type="NCBI Taxonomy" id="402998"/>
    <lineage>
        <taxon>Eukaryota</taxon>
        <taxon>Viridiplantae</taxon>
        <taxon>Streptophyta</taxon>
        <taxon>Embryophyta</taxon>
        <taxon>Tracheophyta</taxon>
        <taxon>Spermatophyta</taxon>
        <taxon>Magnoliopsida</taxon>
        <taxon>eudicotyledons</taxon>
        <taxon>Gunneridae</taxon>
        <taxon>Pentapetalae</taxon>
        <taxon>asterids</taxon>
        <taxon>lamiids</taxon>
        <taxon>Solanales</taxon>
        <taxon>Solanaceae</taxon>
        <taxon>Solanoideae</taxon>
        <taxon>Hyoscyameae</taxon>
        <taxon>Anisodus</taxon>
    </lineage>
</organism>
<dbReference type="Pfam" id="PF02705">
    <property type="entry name" value="K_trans"/>
    <property type="match status" value="1"/>
</dbReference>
<evidence type="ECO:0000256" key="2">
    <source>
        <dbReference type="ARBA" id="ARBA00008440"/>
    </source>
</evidence>
<protein>
    <recommendedName>
        <fullName evidence="10">Potassium transporter</fullName>
    </recommendedName>
</protein>
<comment type="caution">
    <text evidence="13">The sequence shown here is derived from an EMBL/GenBank/DDBJ whole genome shotgun (WGS) entry which is preliminary data.</text>
</comment>
<evidence type="ECO:0000256" key="3">
    <source>
        <dbReference type="ARBA" id="ARBA00022448"/>
    </source>
</evidence>
<reference evidence="14" key="1">
    <citation type="journal article" date="2023" name="Proc. Natl. Acad. Sci. U.S.A.">
        <title>Genomic and structural basis for evolution of tropane alkaloid biosynthesis.</title>
        <authorList>
            <person name="Wanga Y.-J."/>
            <person name="Taina T."/>
            <person name="Yua J.-Y."/>
            <person name="Lia J."/>
            <person name="Xua B."/>
            <person name="Chenc J."/>
            <person name="D'Auriad J.C."/>
            <person name="Huanga J.-P."/>
            <person name="Huanga S.-X."/>
        </authorList>
    </citation>
    <scope>NUCLEOTIDE SEQUENCE [LARGE SCALE GENOMIC DNA]</scope>
    <source>
        <strain evidence="14">cv. KIB-2019</strain>
    </source>
</reference>
<keyword evidence="4 10" id="KW-0633">Potassium transport</keyword>
<feature type="transmembrane region" description="Helical" evidence="10">
    <location>
        <begin position="344"/>
        <end position="364"/>
    </location>
</feature>
<dbReference type="InterPro" id="IPR053951">
    <property type="entry name" value="K_trans_N"/>
</dbReference>
<keyword evidence="3" id="KW-0813">Transport</keyword>
<feature type="transmembrane region" description="Helical" evidence="10">
    <location>
        <begin position="194"/>
        <end position="216"/>
    </location>
</feature>
<keyword evidence="5 10" id="KW-0812">Transmembrane</keyword>